<name>A0A5S3XQJ4_9GAMM</name>
<dbReference type="Gene3D" id="3.30.720.120">
    <property type="match status" value="1"/>
</dbReference>
<dbReference type="RefSeq" id="WP_138597128.1">
    <property type="nucleotide sequence ID" value="NZ_PNCK01000038.1"/>
</dbReference>
<dbReference type="Proteomes" id="UP000307706">
    <property type="component" value="Unassembled WGS sequence"/>
</dbReference>
<dbReference type="EMBL" id="PNCL01000048">
    <property type="protein sequence ID" value="TMP59238.1"/>
    <property type="molecule type" value="Genomic_DNA"/>
</dbReference>
<organism evidence="3 5">
    <name type="scientific">Pseudoalteromonas citrea</name>
    <dbReference type="NCBI Taxonomy" id="43655"/>
    <lineage>
        <taxon>Bacteria</taxon>
        <taxon>Pseudomonadati</taxon>
        <taxon>Pseudomonadota</taxon>
        <taxon>Gammaproteobacteria</taxon>
        <taxon>Alteromonadales</taxon>
        <taxon>Pseudoalteromonadaceae</taxon>
        <taxon>Pseudoalteromonas</taxon>
    </lineage>
</organism>
<dbReference type="AlphaFoldDB" id="A0A5S3XQJ4"/>
<dbReference type="Proteomes" id="UP000305730">
    <property type="component" value="Unassembled WGS sequence"/>
</dbReference>
<dbReference type="PROSITE" id="PS51819">
    <property type="entry name" value="VOC"/>
    <property type="match status" value="1"/>
</dbReference>
<accession>A0A5S3XQJ4</accession>
<proteinExistence type="predicted"/>
<evidence type="ECO:0000313" key="4">
    <source>
        <dbReference type="Proteomes" id="UP000305730"/>
    </source>
</evidence>
<evidence type="ECO:0000313" key="3">
    <source>
        <dbReference type="EMBL" id="TMP59238.1"/>
    </source>
</evidence>
<dbReference type="Gene3D" id="3.30.720.110">
    <property type="match status" value="1"/>
</dbReference>
<reference evidence="4 5" key="2">
    <citation type="submission" date="2019-06" db="EMBL/GenBank/DDBJ databases">
        <title>Co-occurence of chitin degradation, pigmentation and bioactivity in marine Pseudoalteromonas.</title>
        <authorList>
            <person name="Sonnenschein E.C."/>
            <person name="Bech P.K."/>
        </authorList>
    </citation>
    <scope>NUCLEOTIDE SEQUENCE [LARGE SCALE GENOMIC DNA]</scope>
    <source>
        <strain evidence="5">S2231</strain>
        <strain evidence="4">S2233</strain>
    </source>
</reference>
<reference evidence="3" key="3">
    <citation type="submission" date="2019-09" db="EMBL/GenBank/DDBJ databases">
        <title>Co-occurence of chitin degradation, pigmentation and bioactivity in marine Pseudoalteromonas.</title>
        <authorList>
            <person name="Sonnenschein E.C."/>
            <person name="Bech P.K."/>
        </authorList>
    </citation>
    <scope>NUCLEOTIDE SEQUENCE</scope>
    <source>
        <strain evidence="3">S2231</strain>
        <strain evidence="2">S2233</strain>
    </source>
</reference>
<evidence type="ECO:0000259" key="1">
    <source>
        <dbReference type="PROSITE" id="PS51819"/>
    </source>
</evidence>
<dbReference type="EMBL" id="PNCK01000038">
    <property type="protein sequence ID" value="TMP42583.1"/>
    <property type="molecule type" value="Genomic_DNA"/>
</dbReference>
<dbReference type="OrthoDB" id="9797663at2"/>
<protein>
    <recommendedName>
        <fullName evidence="1">VOC domain-containing protein</fullName>
    </recommendedName>
</protein>
<dbReference type="InterPro" id="IPR037523">
    <property type="entry name" value="VOC_core"/>
</dbReference>
<evidence type="ECO:0000313" key="5">
    <source>
        <dbReference type="Proteomes" id="UP000307706"/>
    </source>
</evidence>
<dbReference type="SUPFAM" id="SSF54593">
    <property type="entry name" value="Glyoxalase/Bleomycin resistance protein/Dihydroxybiphenyl dioxygenase"/>
    <property type="match status" value="1"/>
</dbReference>
<dbReference type="Pfam" id="PF00903">
    <property type="entry name" value="Glyoxalase"/>
    <property type="match status" value="1"/>
</dbReference>
<gene>
    <name evidence="3" type="ORF">CWB96_09840</name>
    <name evidence="2" type="ORF">CWB97_11525</name>
</gene>
<dbReference type="InterPro" id="IPR029068">
    <property type="entry name" value="Glyas_Bleomycin-R_OHBP_Dase"/>
</dbReference>
<feature type="domain" description="VOC" evidence="1">
    <location>
        <begin position="1"/>
        <end position="120"/>
    </location>
</feature>
<keyword evidence="4" id="KW-1185">Reference proteome</keyword>
<evidence type="ECO:0000313" key="2">
    <source>
        <dbReference type="EMBL" id="TMP42583.1"/>
    </source>
</evidence>
<comment type="caution">
    <text evidence="3">The sequence shown here is derived from an EMBL/GenBank/DDBJ whole genome shotgun (WGS) entry which is preliminary data.</text>
</comment>
<dbReference type="InterPro" id="IPR004360">
    <property type="entry name" value="Glyas_Fos-R_dOase_dom"/>
</dbReference>
<reference evidence="3 5" key="1">
    <citation type="submission" date="2017-12" db="EMBL/GenBank/DDBJ databases">
        <authorList>
            <person name="Paulsen S."/>
            <person name="Gram L.K."/>
        </authorList>
    </citation>
    <scope>NUCLEOTIDE SEQUENCE [LARGE SCALE GENOMIC DNA]</scope>
    <source>
        <strain evidence="3 5">S2231</strain>
        <strain evidence="2">S2233</strain>
    </source>
</reference>
<sequence>MKILTNICSDDLSKCKQFYIALLGLNVKYDSDWYVQLCSPLNSEIEYGLIQKDHELVPAEYQQLPTGMYVTFVVSDVDSIYKKAVQLGVPIVQRPKNEFYGQRRFLTKDPSGCLIDICSPFSTSNASVQTE</sequence>